<evidence type="ECO:0000259" key="5">
    <source>
        <dbReference type="Pfam" id="PF01168"/>
    </source>
</evidence>
<dbReference type="FunCoup" id="A0LTM7">
    <property type="interactions" value="305"/>
</dbReference>
<evidence type="ECO:0000313" key="7">
    <source>
        <dbReference type="Proteomes" id="UP000008221"/>
    </source>
</evidence>
<dbReference type="NCBIfam" id="TIGR00044">
    <property type="entry name" value="YggS family pyridoxal phosphate-dependent enzyme"/>
    <property type="match status" value="1"/>
</dbReference>
<evidence type="ECO:0000313" key="6">
    <source>
        <dbReference type="EMBL" id="ABK52787.1"/>
    </source>
</evidence>
<evidence type="ECO:0000256" key="4">
    <source>
        <dbReference type="RuleBase" id="RU004514"/>
    </source>
</evidence>
<comment type="cofactor">
    <cofactor evidence="3">
        <name>pyridoxal 5'-phosphate</name>
        <dbReference type="ChEBI" id="CHEBI:597326"/>
    </cofactor>
</comment>
<dbReference type="KEGG" id="ace:Acel_1014"/>
<dbReference type="Pfam" id="PF01168">
    <property type="entry name" value="Ala_racemase_N"/>
    <property type="match status" value="1"/>
</dbReference>
<feature type="modified residue" description="N6-(pyridoxal phosphate)lysine" evidence="2 3">
    <location>
        <position position="46"/>
    </location>
</feature>
<dbReference type="CDD" id="cd00635">
    <property type="entry name" value="PLPDE_III_YBL036c_like"/>
    <property type="match status" value="1"/>
</dbReference>
<dbReference type="GO" id="GO:0030170">
    <property type="term" value="F:pyridoxal phosphate binding"/>
    <property type="evidence" value="ECO:0007669"/>
    <property type="project" value="UniProtKB-UniRule"/>
</dbReference>
<protein>
    <recommendedName>
        <fullName evidence="2">Pyridoxal phosphate homeostasis protein</fullName>
        <shortName evidence="2">PLP homeostasis protein</shortName>
    </recommendedName>
</protein>
<keyword evidence="1 2" id="KW-0663">Pyridoxal phosphate</keyword>
<organism evidence="6 7">
    <name type="scientific">Acidothermus cellulolyticus (strain ATCC 43068 / DSM 8971 / 11B)</name>
    <dbReference type="NCBI Taxonomy" id="351607"/>
    <lineage>
        <taxon>Bacteria</taxon>
        <taxon>Bacillati</taxon>
        <taxon>Actinomycetota</taxon>
        <taxon>Actinomycetes</taxon>
        <taxon>Acidothermales</taxon>
        <taxon>Acidothermaceae</taxon>
        <taxon>Acidothermus</taxon>
    </lineage>
</organism>
<evidence type="ECO:0000256" key="1">
    <source>
        <dbReference type="ARBA" id="ARBA00022898"/>
    </source>
</evidence>
<feature type="domain" description="Alanine racemase N-terminal" evidence="5">
    <location>
        <begin position="17"/>
        <end position="240"/>
    </location>
</feature>
<evidence type="ECO:0000256" key="3">
    <source>
        <dbReference type="PIRSR" id="PIRSR004848-1"/>
    </source>
</evidence>
<comment type="function">
    <text evidence="2">Pyridoxal 5'-phosphate (PLP)-binding protein, which is involved in PLP homeostasis.</text>
</comment>
<dbReference type="PANTHER" id="PTHR10146">
    <property type="entry name" value="PROLINE SYNTHETASE CO-TRANSCRIBED BACTERIAL HOMOLOG PROTEIN"/>
    <property type="match status" value="1"/>
</dbReference>
<dbReference type="HOGENOM" id="CLU_059988_0_0_11"/>
<name>A0LTM7_ACIC1</name>
<dbReference type="eggNOG" id="COG0325">
    <property type="taxonomic scope" value="Bacteria"/>
</dbReference>
<dbReference type="EMBL" id="CP000481">
    <property type="protein sequence ID" value="ABK52787.1"/>
    <property type="molecule type" value="Genomic_DNA"/>
</dbReference>
<dbReference type="Proteomes" id="UP000008221">
    <property type="component" value="Chromosome"/>
</dbReference>
<dbReference type="SUPFAM" id="SSF51419">
    <property type="entry name" value="PLP-binding barrel"/>
    <property type="match status" value="1"/>
</dbReference>
<accession>A0LTM7</accession>
<dbReference type="PROSITE" id="PS01211">
    <property type="entry name" value="UPF0001"/>
    <property type="match status" value="1"/>
</dbReference>
<dbReference type="InterPro" id="IPR001608">
    <property type="entry name" value="Ala_racemase_N"/>
</dbReference>
<evidence type="ECO:0000256" key="2">
    <source>
        <dbReference type="HAMAP-Rule" id="MF_02087"/>
    </source>
</evidence>
<dbReference type="PIRSF" id="PIRSF004848">
    <property type="entry name" value="YBL036c_PLPDEIII"/>
    <property type="match status" value="1"/>
</dbReference>
<reference evidence="6 7" key="1">
    <citation type="journal article" date="2009" name="Genome Res.">
        <title>Complete genome of the cellulolytic thermophile Acidothermus cellulolyticus 11B provides insights into its ecophysiological and evolutionary adaptations.</title>
        <authorList>
            <person name="Barabote R.D."/>
            <person name="Xie G."/>
            <person name="Leu D.H."/>
            <person name="Normand P."/>
            <person name="Necsulea A."/>
            <person name="Daubin V."/>
            <person name="Medigue C."/>
            <person name="Adney W.S."/>
            <person name="Xu X.C."/>
            <person name="Lapidus A."/>
            <person name="Parales R.E."/>
            <person name="Detter C."/>
            <person name="Pujic P."/>
            <person name="Bruce D."/>
            <person name="Lavire C."/>
            <person name="Challacombe J.F."/>
            <person name="Brettin T.S."/>
            <person name="Berry A.M."/>
        </authorList>
    </citation>
    <scope>NUCLEOTIDE SEQUENCE [LARGE SCALE GENOMIC DNA]</scope>
    <source>
        <strain evidence="7">ATCC 43068 / DSM 8971 / 11B</strain>
    </source>
</reference>
<comment type="similarity">
    <text evidence="2 4">Belongs to the pyridoxal phosphate-binding protein YggS/PROSC family.</text>
</comment>
<dbReference type="Gene3D" id="3.20.20.10">
    <property type="entry name" value="Alanine racemase"/>
    <property type="match status" value="1"/>
</dbReference>
<dbReference type="InterPro" id="IPR011078">
    <property type="entry name" value="PyrdxlP_homeostasis"/>
</dbReference>
<dbReference type="HAMAP" id="MF_02087">
    <property type="entry name" value="PLP_homeostasis"/>
    <property type="match status" value="1"/>
</dbReference>
<dbReference type="STRING" id="351607.Acel_1014"/>
<keyword evidence="7" id="KW-1185">Reference proteome</keyword>
<gene>
    <name evidence="6" type="ordered locus">Acel_1014</name>
</gene>
<proteinExistence type="inferred from homology"/>
<dbReference type="InParanoid" id="A0LTM7"/>
<sequence length="244" mass="25727">MTVSQGTADRRHELAANLAALRRRVIAACRNAGRDPEEITVIAVTKTFPAADIRLLHELGVHDVGENRDQEARAKRAELAAGGFDPDLLRWHFIGALQVNKCRSVARYAAMVHSVDRAEQLPRLAAGARERGRVLPCLVQVNLDPEVSPGRRGVPPADALTLADLLADTPGLELRGVMGIAPLDGEPAAAFATLAQVARKLQARYPAATVLSAGMSGDLEAAIAAGATHVRIGAALLGTRVVGV</sequence>
<dbReference type="InterPro" id="IPR029066">
    <property type="entry name" value="PLP-binding_barrel"/>
</dbReference>
<dbReference type="AlphaFoldDB" id="A0LTM7"/>
<dbReference type="PANTHER" id="PTHR10146:SF14">
    <property type="entry name" value="PYRIDOXAL PHOSPHATE HOMEOSTASIS PROTEIN"/>
    <property type="match status" value="1"/>
</dbReference>
<dbReference type="RefSeq" id="WP_011719850.1">
    <property type="nucleotide sequence ID" value="NC_008578.1"/>
</dbReference>